<dbReference type="EMBL" id="JADIMV010000096">
    <property type="protein sequence ID" value="MBO8440096.1"/>
    <property type="molecule type" value="Genomic_DNA"/>
</dbReference>
<dbReference type="InterPro" id="IPR013783">
    <property type="entry name" value="Ig-like_fold"/>
</dbReference>
<dbReference type="InterPro" id="IPR000998">
    <property type="entry name" value="MAM_dom"/>
</dbReference>
<feature type="domain" description="Fibronectin type-III" evidence="4">
    <location>
        <begin position="219"/>
        <end position="315"/>
    </location>
</feature>
<sequence>MKLLDVLDGRVRGASLRRDTHGKRRMGFWLQAAVLSVMLLAVPSLYAQSDNTLVWETGFEEGDLADWKSEQTEGPAGHDWVVVSCPGDDCSYPDAAYDGTSRIQLKNDGNATIGYVTRLVLPALNVTGGGNPVVTFAYSLQNRSRNNDVLRVLYRTETTGRWITLREYTDRTNGWEVDTVNLIAPSRSYEIAFEGEDHLGHGVMLDEIKVFTKKPECVPPSMVNSSNVENTSFMLRWSDTQSDFHVKISDRQLTDSELDDPNNKANVVDTIIGVSRLEVKNLEKGTEYFVYISSMCDAETHSLWSEELSVTTTNVVPVPAKFDFNEYSFDLMMNIRPEEWRFGSDDDMVVMPAVNTALTMSCWGTAENYSPDGTPALVFYGDGCLYNPVPAKIRQWAVTPAMDTEDLSIFQVSFTGMKPDNQSRARMIVGVMTNPNSLSSFVAIDTVEVLKSKTPTEFIIPLDRYKELEGERATGKYIAFMSNFDEPNQFAIDNISVDTISECMRIQEVSLSVKSSDEVTVTWEDLKPDYSEILFSEEKLEGEDEINGHASEAKKVDAGKSSYTAGSDIIKPDTEYWVYVRNSCGESKSLWSAAQNFRTPGKLETLPQTINFDDADERYLLAVNKYGDTKMMQNGLVVLASNDEADAQPEVISDYVAEPVSADSKGHLNIEANGGASVVVVFPELADLIGSRAILWSTMSNFYMGGDMSFEAGVISDAADASTFVSLETISVTVDVWERHIIALDSYADKVGDANFFAVRVASDGSQNDAIIDNVQFIKVPECKDPLNVKVEPGEKNATVTWDANGMSSWNVRVAAENVYDSLDSETYEWVFSQDKVSEPKVVVDNLEPRKQTYYFYIQSYCSDDDKGLWSLAYTFQTNCLEDETLPWTMNFEGYPQGAQTEFAVPCMPVRVTTVDQGANQGSFPYIGTYFDEANRKQVAAMTMMSYGDADDYKFGCTAALPHFVGDDVRNLVLTCRIFNQGETGDTLLVGVIDHPDRPETFVTVAKLTSAGGAVAAWENAAVYFTSSPKQDGYIAFQTPEGASVHYLVTDIKVAANDGGCPVMQSLYVTDFGSDYAQLSWRGSGAEDEKWEVVVSTKTLSQEDLNEVMEGTYGEMDVIKFSKEVNENPVTVDGLSPETGYCFYVRAVCDGGGQWSEGKFSTGCGTVAPETLGLVSFDDEENPMPDCWVVGNRYITGAGESDTEKEHVPYISADWSHSGGNSVKIHASKQYSMPYLMSQALEVEDDGSANNMNGYQVTFWASATSQYAISKYQRQIAVGIATSPSDISSVQPVGKVDVYADEQPYVVDFYDFYAGTYTPKGRYLVFYSDASLENAYYVDDIQIEKIDASCRKPVDFDVTGITENTATLTWRLAGQADAAGGSFDYVLSDSRLSDEELQSASAKQTSTGSVALTGLEGHTTYYFYVRSACDNDGWVMTRFTTECPSSLQLPARFDFDSQAGDGVGVAPDCWQTLYTDEAKGEDYPYVTADGYDGKGLDLHYSFADPMMGTVGGFSYAATAPLAADADEGLHISFYAGTNVDVQLNEAKVVVGLVDEGTRLSEAVTVAEVKLTSMDFRKYFADIPAGTVKGGQRIVFSFTTDYTEADIVLDDIMIEEGSSCPRPDLFVLDEVADRSVSFSFTDMGDASEWEVAYREAGSEAALSAVKTSGGENHTFSGLQPATQYEIYARAVCGATPGEWSEPLLVRTATALVEDESYTTGFETSDDNSAWAFVGFGADSWVIGSADKCGGSQSLYISDDGTNAGYSVREAATAYAYRSISLKAGIYDFSASYKVGGESGADMLSIFILPSTVQFGDGALLMPDGIRMNPADLAGTEGTILLQGKSGVAACTNATANMVVSEEQEGVYNIVVMWENNGNNQGTVSPSAVVDDLSATYAPCAYPLDVQVSGITYDGATVTWTPLGDAAVNWEVKLDMTGGNEPDADAKDFSTADGSTTAQTLSGLTENVTYHVFVRAVCGEGSQSEWRKASFTTPCRPIDISAEDFSVEYGFEDGSLPACFTNYDNGFQVLVGGELAGGMCYAHEGDAAIAIGHMWSTSNMGAYLALPAMTPSFNGKQISFWMRPVYAYTSGGFLDNMSMDYVNHHKVTVGTTSDPSDPAAFHELQVCEYPYTANDLVGNEVDDESGNKWWIKVVVSLDAAVEGDSYIVIKDGPYADLGSNIMYIDDIKVEKLQPCVAPYALEVYDQKAASVMIKFNHENGTRWKYEVSETEAFVNIVKEGEMDKSDGFEITGLEPQTQYYVRVAQDCDGQWSDWSVVRSFQTMAELRFYEPFDGPERVPALWTRATLIFPDDVFGKENPEFQYMQDSESGGWERFEPNDWAKSHEYVRLTAETQAWLFSPVMTIEAGKKAQLSFDLALTLNPQGAALGQTELQNGQNNKFYVMVSEDGGRTWLEENAVIWSNESSGDSTFNDISNAWRKVYIDMSGYVGNNVQVAFYAQCSSFDYTVYLHIDNVQVNYLDVDHEDVAWCETNDYVERGFEVKREDFAPVGETKYFEHRTNSTDDEPDVLYSVNITTVKSPFAEISDTICFGGEFSYESIQGVSKTGYYDIVYPASDPEACDSVFRVNLTVAPDLRKDEGVREICHGGHIMWRGHKCDSTADYTAVVPSDVWLGCDSVVTLHVNVLGAEVHEYTHYLCKGDTLDFGDKTFVSDGSGAERTATYTFDNNGCDSTVRLTVVYADDKRTVIERAICDGETYTGDGFHGIDPISGTDSLHTETTMGCDSTVILNLLKIKNDGETIDVTRTISPRDLPYEFFGKEFPVGTSVGTYTEEGIEVTSASGNCSATVNLTLIIDNTVGVERPVTVRTLMLTPNPVAPGEDVTVHLDLNAQELDGAVLQVYTSTGSLVRQFRPDMKPIVISGLNVSGVYVVRITDGLGNIYNGKIIVR</sequence>
<keyword evidence="2" id="KW-1133">Transmembrane helix</keyword>
<dbReference type="NCBIfam" id="NF038128">
    <property type="entry name" value="choice_anch_J"/>
    <property type="match status" value="2"/>
</dbReference>
<feature type="domain" description="Fibronectin type-III" evidence="4">
    <location>
        <begin position="1621"/>
        <end position="1709"/>
    </location>
</feature>
<evidence type="ECO:0000259" key="4">
    <source>
        <dbReference type="PROSITE" id="PS50853"/>
    </source>
</evidence>
<dbReference type="NCBIfam" id="TIGR04183">
    <property type="entry name" value="Por_Secre_tail"/>
    <property type="match status" value="1"/>
</dbReference>
<dbReference type="InterPro" id="IPR036116">
    <property type="entry name" value="FN3_sf"/>
</dbReference>
<dbReference type="InterPro" id="IPR026444">
    <property type="entry name" value="Secre_tail"/>
</dbReference>
<dbReference type="SUPFAM" id="SSF49899">
    <property type="entry name" value="Concanavalin A-like lectins/glucanases"/>
    <property type="match status" value="1"/>
</dbReference>
<accession>A0A940DKF0</accession>
<dbReference type="PROSITE" id="PS50853">
    <property type="entry name" value="FN3"/>
    <property type="match status" value="7"/>
</dbReference>
<dbReference type="CDD" id="cd00063">
    <property type="entry name" value="FN3"/>
    <property type="match status" value="7"/>
</dbReference>
<dbReference type="Gene3D" id="2.60.120.200">
    <property type="match status" value="2"/>
</dbReference>
<dbReference type="Pfam" id="PF00629">
    <property type="entry name" value="MAM"/>
    <property type="match status" value="1"/>
</dbReference>
<evidence type="ECO:0000256" key="1">
    <source>
        <dbReference type="ARBA" id="ARBA00022737"/>
    </source>
</evidence>
<keyword evidence="1" id="KW-0677">Repeat</keyword>
<feature type="domain" description="Fibronectin type-III" evidence="4">
    <location>
        <begin position="2195"/>
        <end position="2283"/>
    </location>
</feature>
<feature type="domain" description="Fibronectin type-III" evidence="4">
    <location>
        <begin position="505"/>
        <end position="602"/>
    </location>
</feature>
<evidence type="ECO:0000256" key="2">
    <source>
        <dbReference type="SAM" id="Phobius"/>
    </source>
</evidence>
<dbReference type="SUPFAM" id="SSF49265">
    <property type="entry name" value="Fibronectin type III"/>
    <property type="match status" value="5"/>
</dbReference>
<dbReference type="PANTHER" id="PTHR46708">
    <property type="entry name" value="TENASCIN"/>
    <property type="match status" value="1"/>
</dbReference>
<feature type="domain" description="Fibronectin type-III" evidence="4">
    <location>
        <begin position="1900"/>
        <end position="1996"/>
    </location>
</feature>
<dbReference type="GO" id="GO:0005975">
    <property type="term" value="P:carbohydrate metabolic process"/>
    <property type="evidence" value="ECO:0007669"/>
    <property type="project" value="UniProtKB-ARBA"/>
</dbReference>
<keyword evidence="2" id="KW-0812">Transmembrane</keyword>
<dbReference type="PROSITE" id="PS50060">
    <property type="entry name" value="MAM_2"/>
    <property type="match status" value="1"/>
</dbReference>
<dbReference type="InterPro" id="IPR050991">
    <property type="entry name" value="ECM_Regulatory_Proteins"/>
</dbReference>
<feature type="domain" description="MAM" evidence="3">
    <location>
        <begin position="55"/>
        <end position="219"/>
    </location>
</feature>
<evidence type="ECO:0000313" key="5">
    <source>
        <dbReference type="EMBL" id="MBO8440096.1"/>
    </source>
</evidence>
<keyword evidence="2" id="KW-0472">Membrane</keyword>
<dbReference type="Gene3D" id="2.60.40.10">
    <property type="entry name" value="Immunoglobulins"/>
    <property type="match status" value="7"/>
</dbReference>
<name>A0A940DKF0_9BACT</name>
<evidence type="ECO:0000259" key="3">
    <source>
        <dbReference type="PROSITE" id="PS50060"/>
    </source>
</evidence>
<proteinExistence type="predicted"/>
<dbReference type="Proteomes" id="UP000712007">
    <property type="component" value="Unassembled WGS sequence"/>
</dbReference>
<dbReference type="GO" id="GO:0016020">
    <property type="term" value="C:membrane"/>
    <property type="evidence" value="ECO:0007669"/>
    <property type="project" value="InterPro"/>
</dbReference>
<gene>
    <name evidence="5" type="ORF">IAC51_05535</name>
</gene>
<reference evidence="5" key="1">
    <citation type="submission" date="2020-10" db="EMBL/GenBank/DDBJ databases">
        <authorList>
            <person name="Gilroy R."/>
        </authorList>
    </citation>
    <scope>NUCLEOTIDE SEQUENCE</scope>
    <source>
        <strain evidence="5">3924</strain>
    </source>
</reference>
<feature type="domain" description="Fibronectin type-III" evidence="4">
    <location>
        <begin position="1063"/>
        <end position="1169"/>
    </location>
</feature>
<organism evidence="5 6">
    <name type="scientific">Candidatus Aphodosoma intestinipullorum</name>
    <dbReference type="NCBI Taxonomy" id="2840674"/>
    <lineage>
        <taxon>Bacteria</taxon>
        <taxon>Pseudomonadati</taxon>
        <taxon>Bacteroidota</taxon>
        <taxon>Bacteroidia</taxon>
        <taxon>Bacteroidales</taxon>
        <taxon>Candidatus Aphodosoma</taxon>
    </lineage>
</organism>
<dbReference type="Pfam" id="PF00041">
    <property type="entry name" value="fn3"/>
    <property type="match status" value="2"/>
</dbReference>
<dbReference type="GO" id="GO:0004553">
    <property type="term" value="F:hydrolase activity, hydrolyzing O-glycosyl compounds"/>
    <property type="evidence" value="ECO:0007669"/>
    <property type="project" value="UniProtKB-ARBA"/>
</dbReference>
<evidence type="ECO:0000313" key="6">
    <source>
        <dbReference type="Proteomes" id="UP000712007"/>
    </source>
</evidence>
<dbReference type="PANTHER" id="PTHR46708:SF2">
    <property type="entry name" value="FIBRONECTIN TYPE-III DOMAIN-CONTAINING PROTEIN"/>
    <property type="match status" value="1"/>
</dbReference>
<reference evidence="5" key="2">
    <citation type="journal article" date="2021" name="PeerJ">
        <title>Extensive microbial diversity within the chicken gut microbiome revealed by metagenomics and culture.</title>
        <authorList>
            <person name="Gilroy R."/>
            <person name="Ravi A."/>
            <person name="Getino M."/>
            <person name="Pursley I."/>
            <person name="Horton D.L."/>
            <person name="Alikhan N.F."/>
            <person name="Baker D."/>
            <person name="Gharbi K."/>
            <person name="Hall N."/>
            <person name="Watson M."/>
            <person name="Adriaenssens E.M."/>
            <person name="Foster-Nyarko E."/>
            <person name="Jarju S."/>
            <person name="Secka A."/>
            <person name="Antonio M."/>
            <person name="Oren A."/>
            <person name="Chaudhuri R.R."/>
            <person name="La Ragione R."/>
            <person name="Hildebrand F."/>
            <person name="Pallen M.J."/>
        </authorList>
    </citation>
    <scope>NUCLEOTIDE SEQUENCE</scope>
    <source>
        <strain evidence="5">3924</strain>
    </source>
</reference>
<dbReference type="InterPro" id="IPR013320">
    <property type="entry name" value="ConA-like_dom_sf"/>
</dbReference>
<feature type="domain" description="Fibronectin type-III" evidence="4">
    <location>
        <begin position="1352"/>
        <end position="1446"/>
    </location>
</feature>
<feature type="transmembrane region" description="Helical" evidence="2">
    <location>
        <begin position="26"/>
        <end position="46"/>
    </location>
</feature>
<dbReference type="InterPro" id="IPR003961">
    <property type="entry name" value="FN3_dom"/>
</dbReference>
<comment type="caution">
    <text evidence="5">The sequence shown here is derived from an EMBL/GenBank/DDBJ whole genome shotgun (WGS) entry which is preliminary data.</text>
</comment>
<protein>
    <submittedName>
        <fullName evidence="5">Fibronectin type III domain-containing protein</fullName>
    </submittedName>
</protein>
<dbReference type="SMART" id="SM00060">
    <property type="entry name" value="FN3"/>
    <property type="match status" value="8"/>
</dbReference>